<feature type="transmembrane region" description="Helical" evidence="2">
    <location>
        <begin position="75"/>
        <end position="99"/>
    </location>
</feature>
<sequence>MNADTPSEGKDRLKTKGGEEPTSHRWWRRLRPPPPQSGLAAITKVTVNHDWWADGRNRGHHRQNRRKTEIGARSILAMVASIAVTIPQSGSVVTSVMVFDPD</sequence>
<name>A0A2I0IVI3_PUNGR</name>
<accession>A0A2I0IVI3</accession>
<keyword evidence="2" id="KW-1133">Transmembrane helix</keyword>
<evidence type="ECO:0000313" key="3">
    <source>
        <dbReference type="EMBL" id="PKI48031.1"/>
    </source>
</evidence>
<reference evidence="3 4" key="1">
    <citation type="submission" date="2017-11" db="EMBL/GenBank/DDBJ databases">
        <title>De-novo sequencing of pomegranate (Punica granatum L.) genome.</title>
        <authorList>
            <person name="Akparov Z."/>
            <person name="Amiraslanov A."/>
            <person name="Hajiyeva S."/>
            <person name="Abbasov M."/>
            <person name="Kaur K."/>
            <person name="Hamwieh A."/>
            <person name="Solovyev V."/>
            <person name="Salamov A."/>
            <person name="Braich B."/>
            <person name="Kosarev P."/>
            <person name="Mahmoud A."/>
            <person name="Hajiyev E."/>
            <person name="Babayeva S."/>
            <person name="Izzatullayeva V."/>
            <person name="Mammadov A."/>
            <person name="Mammadov A."/>
            <person name="Sharifova S."/>
            <person name="Ojaghi J."/>
            <person name="Eynullazada K."/>
            <person name="Bayramov B."/>
            <person name="Abdulazimova A."/>
            <person name="Shahmuradov I."/>
        </authorList>
    </citation>
    <scope>NUCLEOTIDE SEQUENCE [LARGE SCALE GENOMIC DNA]</scope>
    <source>
        <strain evidence="4">cv. AG2017</strain>
        <tissue evidence="3">Leaf</tissue>
    </source>
</reference>
<comment type="caution">
    <text evidence="3">The sequence shown here is derived from an EMBL/GenBank/DDBJ whole genome shotgun (WGS) entry which is preliminary data.</text>
</comment>
<keyword evidence="4" id="KW-1185">Reference proteome</keyword>
<keyword evidence="2" id="KW-0472">Membrane</keyword>
<feature type="region of interest" description="Disordered" evidence="1">
    <location>
        <begin position="1"/>
        <end position="38"/>
    </location>
</feature>
<keyword evidence="2" id="KW-0812">Transmembrane</keyword>
<dbReference type="Proteomes" id="UP000233551">
    <property type="component" value="Unassembled WGS sequence"/>
</dbReference>
<gene>
    <name evidence="3" type="ORF">CRG98_031548</name>
</gene>
<feature type="compositionally biased region" description="Basic and acidic residues" evidence="1">
    <location>
        <begin position="7"/>
        <end position="23"/>
    </location>
</feature>
<evidence type="ECO:0000313" key="4">
    <source>
        <dbReference type="Proteomes" id="UP000233551"/>
    </source>
</evidence>
<evidence type="ECO:0000256" key="2">
    <source>
        <dbReference type="SAM" id="Phobius"/>
    </source>
</evidence>
<organism evidence="3 4">
    <name type="scientific">Punica granatum</name>
    <name type="common">Pomegranate</name>
    <dbReference type="NCBI Taxonomy" id="22663"/>
    <lineage>
        <taxon>Eukaryota</taxon>
        <taxon>Viridiplantae</taxon>
        <taxon>Streptophyta</taxon>
        <taxon>Embryophyta</taxon>
        <taxon>Tracheophyta</taxon>
        <taxon>Spermatophyta</taxon>
        <taxon>Magnoliopsida</taxon>
        <taxon>eudicotyledons</taxon>
        <taxon>Gunneridae</taxon>
        <taxon>Pentapetalae</taxon>
        <taxon>rosids</taxon>
        <taxon>malvids</taxon>
        <taxon>Myrtales</taxon>
        <taxon>Lythraceae</taxon>
        <taxon>Punica</taxon>
    </lineage>
</organism>
<evidence type="ECO:0000256" key="1">
    <source>
        <dbReference type="SAM" id="MobiDB-lite"/>
    </source>
</evidence>
<dbReference type="AlphaFoldDB" id="A0A2I0IVI3"/>
<proteinExistence type="predicted"/>
<protein>
    <submittedName>
        <fullName evidence="3">Uncharacterized protein</fullName>
    </submittedName>
</protein>
<dbReference type="EMBL" id="PGOL01002437">
    <property type="protein sequence ID" value="PKI48031.1"/>
    <property type="molecule type" value="Genomic_DNA"/>
</dbReference>